<dbReference type="EMBL" id="KV425922">
    <property type="protein sequence ID" value="KZV98161.1"/>
    <property type="molecule type" value="Genomic_DNA"/>
</dbReference>
<keyword evidence="2" id="KW-1185">Reference proteome</keyword>
<dbReference type="Proteomes" id="UP000077266">
    <property type="component" value="Unassembled WGS sequence"/>
</dbReference>
<dbReference type="SUPFAM" id="SSF52047">
    <property type="entry name" value="RNI-like"/>
    <property type="match status" value="1"/>
</dbReference>
<evidence type="ECO:0000313" key="2">
    <source>
        <dbReference type="Proteomes" id="UP000077266"/>
    </source>
</evidence>
<sequence>MASDATGSPLLCALHESEPLENGDYDEIDTASSDLHPLTAGYCAAAQLPLELVMMVFDCVWAEDDNAALVLGGVCRHWRNIVHQTQKLWLNLVLGPRNPRGKAWLYLRRSKNGVRRLTLRGLAASEAFQKHRDEKRFNSVTSLEVHLLSDAHRFEYASISWWTSFHLPLLTSFNCVVPEDAATVAWFIPNAKTQLQRLEHLSISAPTFEFSHLPAMSMLKTLVLDMKRATRENTWRGPCASCCFEQILRWSPLLESVSLRGKTVETCALSGMSAPPFTLAHLKSLHLEGWFTKSGALSLLRLPALKSLHILPPDTIAAKSVLERLEDAGASDIEELRLRSIPDTDCSLLAPYIRKMSRLSILELSNCQGDIDDLLYKLVRADEPLPLEEIVISDCPALTRGAIDKLVYAGIPSGDYTTPILVHTLSVHGCARVTADQLLNALTLQGRKEYFDTEWWWDLFLPTPPAGTVIDL</sequence>
<dbReference type="InterPro" id="IPR032675">
    <property type="entry name" value="LRR_dom_sf"/>
</dbReference>
<dbReference type="AlphaFoldDB" id="A0A165LQ10"/>
<organism evidence="1 2">
    <name type="scientific">Exidia glandulosa HHB12029</name>
    <dbReference type="NCBI Taxonomy" id="1314781"/>
    <lineage>
        <taxon>Eukaryota</taxon>
        <taxon>Fungi</taxon>
        <taxon>Dikarya</taxon>
        <taxon>Basidiomycota</taxon>
        <taxon>Agaricomycotina</taxon>
        <taxon>Agaricomycetes</taxon>
        <taxon>Auriculariales</taxon>
        <taxon>Exidiaceae</taxon>
        <taxon>Exidia</taxon>
    </lineage>
</organism>
<dbReference type="STRING" id="1314781.A0A165LQ10"/>
<name>A0A165LQ10_EXIGL</name>
<gene>
    <name evidence="1" type="ORF">EXIGLDRAFT_832421</name>
</gene>
<dbReference type="InParanoid" id="A0A165LQ10"/>
<proteinExistence type="predicted"/>
<reference evidence="1 2" key="1">
    <citation type="journal article" date="2016" name="Mol. Biol. Evol.">
        <title>Comparative Genomics of Early-Diverging Mushroom-Forming Fungi Provides Insights into the Origins of Lignocellulose Decay Capabilities.</title>
        <authorList>
            <person name="Nagy L.G."/>
            <person name="Riley R."/>
            <person name="Tritt A."/>
            <person name="Adam C."/>
            <person name="Daum C."/>
            <person name="Floudas D."/>
            <person name="Sun H."/>
            <person name="Yadav J.S."/>
            <person name="Pangilinan J."/>
            <person name="Larsson K.H."/>
            <person name="Matsuura K."/>
            <person name="Barry K."/>
            <person name="Labutti K."/>
            <person name="Kuo R."/>
            <person name="Ohm R.A."/>
            <person name="Bhattacharya S.S."/>
            <person name="Shirouzu T."/>
            <person name="Yoshinaga Y."/>
            <person name="Martin F.M."/>
            <person name="Grigoriev I.V."/>
            <person name="Hibbett D.S."/>
        </authorList>
    </citation>
    <scope>NUCLEOTIDE SEQUENCE [LARGE SCALE GENOMIC DNA]</scope>
    <source>
        <strain evidence="1 2">HHB12029</strain>
    </source>
</reference>
<dbReference type="SUPFAM" id="SSF81383">
    <property type="entry name" value="F-box domain"/>
    <property type="match status" value="1"/>
</dbReference>
<dbReference type="OrthoDB" id="3050556at2759"/>
<evidence type="ECO:0000313" key="1">
    <source>
        <dbReference type="EMBL" id="KZV98161.1"/>
    </source>
</evidence>
<accession>A0A165LQ10</accession>
<dbReference type="InterPro" id="IPR036047">
    <property type="entry name" value="F-box-like_dom_sf"/>
</dbReference>
<dbReference type="Gene3D" id="3.80.10.10">
    <property type="entry name" value="Ribonuclease Inhibitor"/>
    <property type="match status" value="1"/>
</dbReference>
<protein>
    <submittedName>
        <fullName evidence="1">Uncharacterized protein</fullName>
    </submittedName>
</protein>